<keyword evidence="3" id="KW-1185">Reference proteome</keyword>
<organism evidence="2 3">
    <name type="scientific">Paecilomyces lecythidis</name>
    <dbReference type="NCBI Taxonomy" id="3004212"/>
    <lineage>
        <taxon>Eukaryota</taxon>
        <taxon>Fungi</taxon>
        <taxon>Dikarya</taxon>
        <taxon>Ascomycota</taxon>
        <taxon>Pezizomycotina</taxon>
        <taxon>Eurotiomycetes</taxon>
        <taxon>Eurotiomycetidae</taxon>
        <taxon>Eurotiales</taxon>
        <taxon>Thermoascaceae</taxon>
        <taxon>Paecilomyces</taxon>
    </lineage>
</organism>
<evidence type="ECO:0000313" key="2">
    <source>
        <dbReference type="EMBL" id="KAL1871788.1"/>
    </source>
</evidence>
<protein>
    <recommendedName>
        <fullName evidence="4">BTB domain-containing protein</fullName>
    </recommendedName>
</protein>
<feature type="region of interest" description="Disordered" evidence="1">
    <location>
        <begin position="1"/>
        <end position="26"/>
    </location>
</feature>
<dbReference type="Proteomes" id="UP001583193">
    <property type="component" value="Unassembled WGS sequence"/>
</dbReference>
<feature type="compositionally biased region" description="Basic and acidic residues" evidence="1">
    <location>
        <begin position="395"/>
        <end position="407"/>
    </location>
</feature>
<evidence type="ECO:0000256" key="1">
    <source>
        <dbReference type="SAM" id="MobiDB-lite"/>
    </source>
</evidence>
<gene>
    <name evidence="2" type="ORF">Plec18167_006938</name>
</gene>
<evidence type="ECO:0000313" key="3">
    <source>
        <dbReference type="Proteomes" id="UP001583193"/>
    </source>
</evidence>
<feature type="region of interest" description="Disordered" evidence="1">
    <location>
        <begin position="394"/>
        <end position="452"/>
    </location>
</feature>
<reference evidence="2 3" key="1">
    <citation type="journal article" date="2024" name="IMA Fungus">
        <title>IMA Genome - F19 : A genome assembly and annotation guide to empower mycologists, including annotated draft genome sequences of Ceratocystis pirilliformis, Diaporthe australafricana, Fusarium ophioides, Paecilomyces lecythidis, and Sporothrix stenoceras.</title>
        <authorList>
            <person name="Aylward J."/>
            <person name="Wilson A.M."/>
            <person name="Visagie C.M."/>
            <person name="Spraker J."/>
            <person name="Barnes I."/>
            <person name="Buitendag C."/>
            <person name="Ceriani C."/>
            <person name="Del Mar Angel L."/>
            <person name="du Plessis D."/>
            <person name="Fuchs T."/>
            <person name="Gasser K."/>
            <person name="Kramer D."/>
            <person name="Li W."/>
            <person name="Munsamy K."/>
            <person name="Piso A."/>
            <person name="Price J.L."/>
            <person name="Sonnekus B."/>
            <person name="Thomas C."/>
            <person name="van der Nest A."/>
            <person name="van Dijk A."/>
            <person name="van Heerden A."/>
            <person name="van Vuuren N."/>
            <person name="Yilmaz N."/>
            <person name="Duong T.A."/>
            <person name="van der Merwe N.A."/>
            <person name="Wingfield M.J."/>
            <person name="Wingfield B.D."/>
        </authorList>
    </citation>
    <scope>NUCLEOTIDE SEQUENCE [LARGE SCALE GENOMIC DNA]</scope>
    <source>
        <strain evidence="2 3">CMW 18167</strain>
    </source>
</reference>
<sequence>MADIAPDLLNHANTPRVPGPDIPHNGDIEMSARPSTSIDSCRGGNATVVGASWEEDKKFSFTDGNLILAVGSRHVRIFKTFSSLLASTSPIWNDIIVKAKMRDSGSLQLPNDDENSMLLFLQIVHLRFADLPKSISFEELHLLTRFCDKYQVRHLFLPFVLRWIVPFIHDGLNPADTEWLFISLVWEIDYILYPFLNHVFWNTRKDVNGRLSYAGHLLADLLPDAYSDTIMEHIELGRRYLLQQLIECCMRTVEYGSCSESEHYEECHMLTKGYLLTGFEDLGSWPLDPETTHLCPEDIKSAVLRLRYEPLPAPIGNDEDIGPDHSDCGVYMLKCQVSELNCDQVYARKSANTDLLGILPKDSAIRSAFLPYLPSWSRSGFYARDFEDINSASDDDIRYRQPHREDTEPLEEYLSESDPNVLNPDRLTYALENSSSDSDSDDDEDIDDDDDL</sequence>
<evidence type="ECO:0008006" key="4">
    <source>
        <dbReference type="Google" id="ProtNLM"/>
    </source>
</evidence>
<dbReference type="EMBL" id="JAVDPF010000026">
    <property type="protein sequence ID" value="KAL1871788.1"/>
    <property type="molecule type" value="Genomic_DNA"/>
</dbReference>
<comment type="caution">
    <text evidence="2">The sequence shown here is derived from an EMBL/GenBank/DDBJ whole genome shotgun (WGS) entry which is preliminary data.</text>
</comment>
<feature type="compositionally biased region" description="Acidic residues" evidence="1">
    <location>
        <begin position="438"/>
        <end position="452"/>
    </location>
</feature>
<accession>A0ABR3X791</accession>
<name>A0ABR3X791_9EURO</name>
<proteinExistence type="predicted"/>